<gene>
    <name evidence="3" type="ORF">NIES2135_50110</name>
</gene>
<proteinExistence type="predicted"/>
<evidence type="ECO:0008006" key="5">
    <source>
        <dbReference type="Google" id="ProtNLM"/>
    </source>
</evidence>
<evidence type="ECO:0000313" key="3">
    <source>
        <dbReference type="EMBL" id="BAY58138.1"/>
    </source>
</evidence>
<evidence type="ECO:0000256" key="1">
    <source>
        <dbReference type="SAM" id="MobiDB-lite"/>
    </source>
</evidence>
<reference evidence="3 4" key="1">
    <citation type="submission" date="2017-06" db="EMBL/GenBank/DDBJ databases">
        <title>Genome sequencing of cyanobaciteial culture collection at National Institute for Environmental Studies (NIES).</title>
        <authorList>
            <person name="Hirose Y."/>
            <person name="Shimura Y."/>
            <person name="Fujisawa T."/>
            <person name="Nakamura Y."/>
            <person name="Kawachi M."/>
        </authorList>
    </citation>
    <scope>NUCLEOTIDE SEQUENCE [LARGE SCALE GENOMIC DNA]</scope>
    <source>
        <strain evidence="3 4">NIES-2135</strain>
    </source>
</reference>
<dbReference type="PROSITE" id="PS51257">
    <property type="entry name" value="PROKAR_LIPOPROTEIN"/>
    <property type="match status" value="1"/>
</dbReference>
<protein>
    <recommendedName>
        <fullName evidence="5">Lipoprotein</fullName>
    </recommendedName>
</protein>
<feature type="chain" id="PRO_5011111725" description="Lipoprotein" evidence="2">
    <location>
        <begin position="20"/>
        <end position="168"/>
    </location>
</feature>
<feature type="compositionally biased region" description="Basic and acidic residues" evidence="1">
    <location>
        <begin position="96"/>
        <end position="111"/>
    </location>
</feature>
<keyword evidence="4" id="KW-1185">Reference proteome</keyword>
<evidence type="ECO:0000256" key="2">
    <source>
        <dbReference type="SAM" id="SignalP"/>
    </source>
</evidence>
<accession>A0A1Z4JNB8</accession>
<sequence length="168" mass="18662">MKFRVVRISAVILMLSSCAGQNGLIPQTRCKTAVAIATQTWTVNYYINKTSGGLNTQRIQTFQSNTITNLNGEKPVDAVSVDDNGVGWGAIPPRPTADEVDQRRDIQERNDPPQLQRSVTYQLQCENGTLSTDALTYREAARAIRSGQDVRASYIGNRLMKIESRDSR</sequence>
<feature type="region of interest" description="Disordered" evidence="1">
    <location>
        <begin position="90"/>
        <end position="115"/>
    </location>
</feature>
<dbReference type="EMBL" id="AP018203">
    <property type="protein sequence ID" value="BAY58138.1"/>
    <property type="molecule type" value="Genomic_DNA"/>
</dbReference>
<dbReference type="AlphaFoldDB" id="A0A1Z4JNB8"/>
<feature type="signal peptide" evidence="2">
    <location>
        <begin position="1"/>
        <end position="19"/>
    </location>
</feature>
<evidence type="ECO:0000313" key="4">
    <source>
        <dbReference type="Proteomes" id="UP000217895"/>
    </source>
</evidence>
<name>A0A1Z4JNB8_LEPBY</name>
<keyword evidence="2" id="KW-0732">Signal</keyword>
<dbReference type="Proteomes" id="UP000217895">
    <property type="component" value="Chromosome"/>
</dbReference>
<organism evidence="3 4">
    <name type="scientific">Leptolyngbya boryana NIES-2135</name>
    <dbReference type="NCBI Taxonomy" id="1973484"/>
    <lineage>
        <taxon>Bacteria</taxon>
        <taxon>Bacillati</taxon>
        <taxon>Cyanobacteriota</taxon>
        <taxon>Cyanophyceae</taxon>
        <taxon>Leptolyngbyales</taxon>
        <taxon>Leptolyngbyaceae</taxon>
        <taxon>Leptolyngbya group</taxon>
        <taxon>Leptolyngbya</taxon>
    </lineage>
</organism>